<keyword evidence="1" id="KW-0472">Membrane</keyword>
<reference evidence="2" key="1">
    <citation type="submission" date="2020-11" db="EMBL/GenBank/DDBJ databases">
        <authorList>
            <person name="Tran Van P."/>
        </authorList>
    </citation>
    <scope>NUCLEOTIDE SEQUENCE</scope>
</reference>
<dbReference type="EMBL" id="LR902253">
    <property type="protein sequence ID" value="CAD7250226.1"/>
    <property type="molecule type" value="Genomic_DNA"/>
</dbReference>
<dbReference type="Proteomes" id="UP000677054">
    <property type="component" value="Unassembled WGS sequence"/>
</dbReference>
<evidence type="ECO:0000256" key="1">
    <source>
        <dbReference type="SAM" id="Phobius"/>
    </source>
</evidence>
<organism evidence="2">
    <name type="scientific">Darwinula stevensoni</name>
    <dbReference type="NCBI Taxonomy" id="69355"/>
    <lineage>
        <taxon>Eukaryota</taxon>
        <taxon>Metazoa</taxon>
        <taxon>Ecdysozoa</taxon>
        <taxon>Arthropoda</taxon>
        <taxon>Crustacea</taxon>
        <taxon>Oligostraca</taxon>
        <taxon>Ostracoda</taxon>
        <taxon>Podocopa</taxon>
        <taxon>Podocopida</taxon>
        <taxon>Darwinulocopina</taxon>
        <taxon>Darwinuloidea</taxon>
        <taxon>Darwinulidae</taxon>
        <taxon>Darwinula</taxon>
    </lineage>
</organism>
<keyword evidence="3" id="KW-1185">Reference proteome</keyword>
<sequence>MVCDAAKFRIPLQMPSSQLSEQTAVFMYDGDQMVSLSNLTANGNPVFLRTRFESSFSQSYPNCQTMFIEGYLEGNEGARRVQFLKSSIPFYGEKWTQSNPECYRESLLWLILGSLGFIMLLVLVVLSILFHCAEYKCKKSMDILRTLTPRNDEPIQVWKCHDAHLKERQFPVSLRWALFSPPSALSLRSEAVPYGADVDSLEPLMDKRTPQPTSSQLAATLLPILSHSPTS</sequence>
<keyword evidence="1" id="KW-1133">Transmembrane helix</keyword>
<gene>
    <name evidence="2" type="ORF">DSTB1V02_LOCUS10008</name>
</gene>
<accession>A0A7R9FPF8</accession>
<keyword evidence="1" id="KW-0812">Transmembrane</keyword>
<dbReference type="EMBL" id="CAJPEV010002736">
    <property type="protein sequence ID" value="CAG0897877.1"/>
    <property type="molecule type" value="Genomic_DNA"/>
</dbReference>
<evidence type="ECO:0000313" key="2">
    <source>
        <dbReference type="EMBL" id="CAD7250226.1"/>
    </source>
</evidence>
<feature type="transmembrane region" description="Helical" evidence="1">
    <location>
        <begin position="107"/>
        <end position="130"/>
    </location>
</feature>
<name>A0A7R9FPF8_9CRUS</name>
<protein>
    <submittedName>
        <fullName evidence="2">Uncharacterized protein</fullName>
    </submittedName>
</protein>
<dbReference type="AlphaFoldDB" id="A0A7R9FPF8"/>
<proteinExistence type="predicted"/>
<evidence type="ECO:0000313" key="3">
    <source>
        <dbReference type="Proteomes" id="UP000677054"/>
    </source>
</evidence>